<dbReference type="InterPro" id="IPR049806">
    <property type="entry name" value="MasK-like_C"/>
</dbReference>
<sequence>MRTPTTLITLALASAACSFTARDLATYERDTSALLDTRDAALKACYDAELARNPSLVGKLTVTFTVEKKTGEITALAWDRNRTTVNETLATCVVTALDGLSLADPDQRDGVASFSYSFRNAPPD</sequence>
<evidence type="ECO:0000313" key="2">
    <source>
        <dbReference type="EMBL" id="PRP91218.1"/>
    </source>
</evidence>
<comment type="caution">
    <text evidence="2">The sequence shown here is derived from an EMBL/GenBank/DDBJ whole genome shotgun (WGS) entry which is preliminary data.</text>
</comment>
<organism evidence="2 3">
    <name type="scientific">Enhygromyxa salina</name>
    <dbReference type="NCBI Taxonomy" id="215803"/>
    <lineage>
        <taxon>Bacteria</taxon>
        <taxon>Pseudomonadati</taxon>
        <taxon>Myxococcota</taxon>
        <taxon>Polyangia</taxon>
        <taxon>Nannocystales</taxon>
        <taxon>Nannocystaceae</taxon>
        <taxon>Enhygromyxa</taxon>
    </lineage>
</organism>
<gene>
    <name evidence="2" type="ORF">ENSA5_57410</name>
</gene>
<dbReference type="EMBL" id="PVNK01000251">
    <property type="protein sequence ID" value="PRP91218.1"/>
    <property type="molecule type" value="Genomic_DNA"/>
</dbReference>
<feature type="signal peptide" evidence="1">
    <location>
        <begin position="1"/>
        <end position="21"/>
    </location>
</feature>
<accession>A0A2S9XEB6</accession>
<name>A0A2S9XEB6_9BACT</name>
<dbReference type="RefSeq" id="WP_106394953.1">
    <property type="nucleotide sequence ID" value="NZ_PVNK01000251.1"/>
</dbReference>
<evidence type="ECO:0000313" key="3">
    <source>
        <dbReference type="Proteomes" id="UP000237968"/>
    </source>
</evidence>
<keyword evidence="3" id="KW-1185">Reference proteome</keyword>
<dbReference type="AlphaFoldDB" id="A0A2S9XEB6"/>
<proteinExistence type="predicted"/>
<evidence type="ECO:0000256" key="1">
    <source>
        <dbReference type="SAM" id="SignalP"/>
    </source>
</evidence>
<dbReference type="Proteomes" id="UP000237968">
    <property type="component" value="Unassembled WGS sequence"/>
</dbReference>
<keyword evidence="1" id="KW-0732">Signal</keyword>
<evidence type="ECO:0008006" key="4">
    <source>
        <dbReference type="Google" id="ProtNLM"/>
    </source>
</evidence>
<dbReference type="OrthoDB" id="5518422at2"/>
<dbReference type="NCBIfam" id="NF033768">
    <property type="entry name" value="myxo_SS_tail"/>
    <property type="match status" value="1"/>
</dbReference>
<dbReference type="PROSITE" id="PS51257">
    <property type="entry name" value="PROKAR_LIPOPROTEIN"/>
    <property type="match status" value="1"/>
</dbReference>
<feature type="chain" id="PRO_5015785255" description="Gram-negative bacterial tonB protein" evidence="1">
    <location>
        <begin position="22"/>
        <end position="124"/>
    </location>
</feature>
<reference evidence="2 3" key="1">
    <citation type="submission" date="2018-03" db="EMBL/GenBank/DDBJ databases">
        <title>Draft Genome Sequences of the Obligatory Marine Myxobacteria Enhygromyxa salina SWB005.</title>
        <authorList>
            <person name="Poehlein A."/>
            <person name="Moghaddam J.A."/>
            <person name="Harms H."/>
            <person name="Alanjari M."/>
            <person name="Koenig G.M."/>
            <person name="Daniel R."/>
            <person name="Schaeberle T.F."/>
        </authorList>
    </citation>
    <scope>NUCLEOTIDE SEQUENCE [LARGE SCALE GENOMIC DNA]</scope>
    <source>
        <strain evidence="2 3">SWB005</strain>
    </source>
</reference>
<protein>
    <recommendedName>
        <fullName evidence="4">Gram-negative bacterial tonB protein</fullName>
    </recommendedName>
</protein>